<sequence>MKEGYYWIQYNGGRQIAYYSPEEGYDFISGEEIMGVWYVTRGHDLCNNSEVEVLSGLIEEPKP</sequence>
<evidence type="ECO:0000313" key="1">
    <source>
        <dbReference type="EMBL" id="MDX6042618.1"/>
    </source>
</evidence>
<accession>A0ABU4QTK7</accession>
<proteinExistence type="predicted"/>
<comment type="caution">
    <text evidence="1">The sequence shown here is derived from an EMBL/GenBank/DDBJ whole genome shotgun (WGS) entry which is preliminary data.</text>
</comment>
<organism evidence="1 2">
    <name type="scientific">Scandinavium lactucae</name>
    <dbReference type="NCBI Taxonomy" id="3095028"/>
    <lineage>
        <taxon>Bacteria</taxon>
        <taxon>Pseudomonadati</taxon>
        <taxon>Pseudomonadota</taxon>
        <taxon>Gammaproteobacteria</taxon>
        <taxon>Enterobacterales</taxon>
        <taxon>Enterobacteriaceae</taxon>
        <taxon>Scandinavium</taxon>
    </lineage>
</organism>
<name>A0ABU4QTK7_9ENTR</name>
<reference evidence="1 2" key="1">
    <citation type="submission" date="2023-11" db="EMBL/GenBank/DDBJ databases">
        <title>Scandinavium wanjuensis sp. nov., isolated from lettuce South Korea.</title>
        <authorList>
            <person name="Park J."/>
            <person name="Park S."/>
            <person name="Oh K.K."/>
            <person name="Cho G.S."/>
            <person name="Franz C.M.A.P."/>
        </authorList>
    </citation>
    <scope>NUCLEOTIDE SEQUENCE [LARGE SCALE GENOMIC DNA]</scope>
    <source>
        <strain evidence="1 2">V105_6</strain>
    </source>
</reference>
<dbReference type="EMBL" id="JAWXRD010000040">
    <property type="protein sequence ID" value="MDX6042618.1"/>
    <property type="molecule type" value="Genomic_DNA"/>
</dbReference>
<dbReference type="Proteomes" id="UP001275664">
    <property type="component" value="Unassembled WGS sequence"/>
</dbReference>
<dbReference type="RefSeq" id="WP_319786975.1">
    <property type="nucleotide sequence ID" value="NZ_JAWXRD010000040.1"/>
</dbReference>
<evidence type="ECO:0000313" key="2">
    <source>
        <dbReference type="Proteomes" id="UP001275664"/>
    </source>
</evidence>
<protein>
    <submittedName>
        <fullName evidence="1">Uncharacterized protein</fullName>
    </submittedName>
</protein>
<gene>
    <name evidence="1" type="ORF">SIK69_20720</name>
</gene>
<keyword evidence="2" id="KW-1185">Reference proteome</keyword>